<reference evidence="1 2" key="2">
    <citation type="submission" date="2018-11" db="EMBL/GenBank/DDBJ databases">
        <authorList>
            <consortium name="Pathogen Informatics"/>
        </authorList>
    </citation>
    <scope>NUCLEOTIDE SEQUENCE [LARGE SCALE GENOMIC DNA]</scope>
    <source>
        <strain evidence="1 2">Egypt</strain>
    </source>
</reference>
<organism evidence="3">
    <name type="scientific">Echinostoma caproni</name>
    <dbReference type="NCBI Taxonomy" id="27848"/>
    <lineage>
        <taxon>Eukaryota</taxon>
        <taxon>Metazoa</taxon>
        <taxon>Spiralia</taxon>
        <taxon>Lophotrochozoa</taxon>
        <taxon>Platyhelminthes</taxon>
        <taxon>Trematoda</taxon>
        <taxon>Digenea</taxon>
        <taxon>Plagiorchiida</taxon>
        <taxon>Echinostomata</taxon>
        <taxon>Echinostomatoidea</taxon>
        <taxon>Echinostomatidae</taxon>
        <taxon>Echinostoma</taxon>
    </lineage>
</organism>
<dbReference type="Proteomes" id="UP000272942">
    <property type="component" value="Unassembled WGS sequence"/>
</dbReference>
<accession>A0A183AWJ3</accession>
<dbReference type="GO" id="GO:0010506">
    <property type="term" value="P:regulation of autophagy"/>
    <property type="evidence" value="ECO:0007669"/>
    <property type="project" value="InterPro"/>
</dbReference>
<reference evidence="3" key="1">
    <citation type="submission" date="2016-06" db="UniProtKB">
        <authorList>
            <consortium name="WormBaseParasite"/>
        </authorList>
    </citation>
    <scope>IDENTIFICATION</scope>
</reference>
<name>A0A183AWJ3_9TREM</name>
<dbReference type="EMBL" id="UZAN01050623">
    <property type="protein sequence ID" value="VDP88346.1"/>
    <property type="molecule type" value="Genomic_DNA"/>
</dbReference>
<dbReference type="GO" id="GO:0005765">
    <property type="term" value="C:lysosomal membrane"/>
    <property type="evidence" value="ECO:0007669"/>
    <property type="project" value="TreeGrafter"/>
</dbReference>
<dbReference type="InterPro" id="IPR040371">
    <property type="entry name" value="RMC1"/>
</dbReference>
<dbReference type="PANTHER" id="PTHR12897">
    <property type="entry name" value="COLON CANCER-ASSOCIATED PROTEIN MIC1"/>
    <property type="match status" value="1"/>
</dbReference>
<dbReference type="GO" id="GO:0031902">
    <property type="term" value="C:late endosome membrane"/>
    <property type="evidence" value="ECO:0007669"/>
    <property type="project" value="TreeGrafter"/>
</dbReference>
<dbReference type="WBParaSite" id="ECPE_0001136301-mRNA-1">
    <property type="protein sequence ID" value="ECPE_0001136301-mRNA-1"/>
    <property type="gene ID" value="ECPE_0001136301"/>
</dbReference>
<protein>
    <submittedName>
        <fullName evidence="3">Mic1 domain-containing protein</fullName>
    </submittedName>
</protein>
<dbReference type="OrthoDB" id="26384at2759"/>
<evidence type="ECO:0000313" key="1">
    <source>
        <dbReference type="EMBL" id="VDP88346.1"/>
    </source>
</evidence>
<dbReference type="AlphaFoldDB" id="A0A183AWJ3"/>
<evidence type="ECO:0000313" key="2">
    <source>
        <dbReference type="Proteomes" id="UP000272942"/>
    </source>
</evidence>
<dbReference type="PANTHER" id="PTHR12897:SF4">
    <property type="entry name" value="REGULATOR OF MON1-CCZ1 COMPLEX"/>
    <property type="match status" value="1"/>
</dbReference>
<proteinExistence type="predicted"/>
<keyword evidence="2" id="KW-1185">Reference proteome</keyword>
<gene>
    <name evidence="1" type="ORF">ECPE_LOCUS11328</name>
</gene>
<sequence>MYRLKIDGSVKLTDILAVEAPGPLTVSLIDNLILVHHQTQMVTYVYDIAVRGKQSTLKAFVHKPVIQPAQSIAPLSLASNSCLWTIQLDNKAAAQLIPDRVHAVDFLLNRSTAKEVLLDYCANLSVLSCAEAANSVSNGCTYQFHGDGLSSRLDEFSSIFKRFCEIFHQSERRKISVVSGSFSVTPEDGASRIPSLPRKRCNLLTPFSLRDESYSLFSIATFFPDSV</sequence>
<evidence type="ECO:0000313" key="3">
    <source>
        <dbReference type="WBParaSite" id="ECPE_0001136301-mRNA-1"/>
    </source>
</evidence>
<dbReference type="GO" id="GO:0035658">
    <property type="term" value="C:Mon1-Ccz1 complex"/>
    <property type="evidence" value="ECO:0007669"/>
    <property type="project" value="InterPro"/>
</dbReference>